<evidence type="ECO:0000313" key="9">
    <source>
        <dbReference type="EMBL" id="SFS97542.1"/>
    </source>
</evidence>
<organism evidence="9 10">
    <name type="scientific">Sphingobacterium wenxiniae</name>
    <dbReference type="NCBI Taxonomy" id="683125"/>
    <lineage>
        <taxon>Bacteria</taxon>
        <taxon>Pseudomonadati</taxon>
        <taxon>Bacteroidota</taxon>
        <taxon>Sphingobacteriia</taxon>
        <taxon>Sphingobacteriales</taxon>
        <taxon>Sphingobacteriaceae</taxon>
        <taxon>Sphingobacterium</taxon>
    </lineage>
</organism>
<dbReference type="STRING" id="683125.SAMN05660206_10844"/>
<evidence type="ECO:0000313" key="10">
    <source>
        <dbReference type="Proteomes" id="UP000198785"/>
    </source>
</evidence>
<dbReference type="InterPro" id="IPR038578">
    <property type="entry name" value="GT29-like_sf"/>
</dbReference>
<reference evidence="9 10" key="1">
    <citation type="submission" date="2016-10" db="EMBL/GenBank/DDBJ databases">
        <authorList>
            <person name="de Groot N.N."/>
        </authorList>
    </citation>
    <scope>NUCLEOTIDE SEQUENCE [LARGE SCALE GENOMIC DNA]</scope>
    <source>
        <strain evidence="9 10">DSM 22789</strain>
    </source>
</reference>
<protein>
    <submittedName>
        <fullName evidence="9">Glycosyltransferase family 29 (Sialyltransferase)</fullName>
    </submittedName>
</protein>
<dbReference type="InterPro" id="IPR001675">
    <property type="entry name" value="Glyco_trans_29"/>
</dbReference>
<dbReference type="Proteomes" id="UP000198785">
    <property type="component" value="Unassembled WGS sequence"/>
</dbReference>
<keyword evidence="10" id="KW-1185">Reference proteome</keyword>
<dbReference type="EMBL" id="FOZZ01000008">
    <property type="protein sequence ID" value="SFS97542.1"/>
    <property type="molecule type" value="Genomic_DNA"/>
</dbReference>
<evidence type="ECO:0000256" key="1">
    <source>
        <dbReference type="ARBA" id="ARBA00004167"/>
    </source>
</evidence>
<evidence type="ECO:0000256" key="4">
    <source>
        <dbReference type="ARBA" id="ARBA00022679"/>
    </source>
</evidence>
<keyword evidence="6" id="KW-1133">Transmembrane helix</keyword>
<evidence type="ECO:0000256" key="8">
    <source>
        <dbReference type="ARBA" id="ARBA00023180"/>
    </source>
</evidence>
<gene>
    <name evidence="9" type="ORF">SAMN05660206_10844</name>
</gene>
<keyword evidence="3 9" id="KW-0328">Glycosyltransferase</keyword>
<keyword evidence="7" id="KW-0472">Membrane</keyword>
<dbReference type="GO" id="GO:0012505">
    <property type="term" value="C:endomembrane system"/>
    <property type="evidence" value="ECO:0007669"/>
    <property type="project" value="UniProtKB-SubCell"/>
</dbReference>
<dbReference type="AlphaFoldDB" id="A0A1I6U7Z4"/>
<dbReference type="GO" id="GO:0016020">
    <property type="term" value="C:membrane"/>
    <property type="evidence" value="ECO:0007669"/>
    <property type="project" value="UniProtKB-SubCell"/>
</dbReference>
<dbReference type="Gene3D" id="3.90.1480.20">
    <property type="entry name" value="Glycosyl transferase family 29"/>
    <property type="match status" value="1"/>
</dbReference>
<dbReference type="OrthoDB" id="7769014at2"/>
<keyword evidence="8" id="KW-0325">Glycoprotein</keyword>
<dbReference type="Pfam" id="PF00777">
    <property type="entry name" value="Glyco_transf_29"/>
    <property type="match status" value="1"/>
</dbReference>
<accession>A0A1I6U7Z4</accession>
<name>A0A1I6U7Z4_9SPHI</name>
<keyword evidence="5" id="KW-0812">Transmembrane</keyword>
<keyword evidence="4 9" id="KW-0808">Transferase</keyword>
<proteinExistence type="predicted"/>
<evidence type="ECO:0000256" key="7">
    <source>
        <dbReference type="ARBA" id="ARBA00023136"/>
    </source>
</evidence>
<evidence type="ECO:0000256" key="6">
    <source>
        <dbReference type="ARBA" id="ARBA00022989"/>
    </source>
</evidence>
<comment type="subcellular location">
    <subcellularLocation>
        <location evidence="2">Endomembrane system</location>
    </subcellularLocation>
    <subcellularLocation>
        <location evidence="1">Membrane</location>
        <topology evidence="1">Single-pass membrane protein</topology>
    </subcellularLocation>
</comment>
<dbReference type="GO" id="GO:0008373">
    <property type="term" value="F:sialyltransferase activity"/>
    <property type="evidence" value="ECO:0007669"/>
    <property type="project" value="InterPro"/>
</dbReference>
<dbReference type="RefSeq" id="WP_093366227.1">
    <property type="nucleotide sequence ID" value="NZ_FOZZ01000008.1"/>
</dbReference>
<evidence type="ECO:0000256" key="5">
    <source>
        <dbReference type="ARBA" id="ARBA00022692"/>
    </source>
</evidence>
<evidence type="ECO:0000256" key="3">
    <source>
        <dbReference type="ARBA" id="ARBA00022676"/>
    </source>
</evidence>
<evidence type="ECO:0000256" key="2">
    <source>
        <dbReference type="ARBA" id="ARBA00004308"/>
    </source>
</evidence>
<sequence>MINKILRKLSNLKKRVENRYSNYLFERYKKKALIPFDEKWFKDKRVAIVGGADSAFKDKLGNYIDNYDVVVRINKGVDVIERYSEYIGKRTDILFHSLGEGQDELNGGSKFNIKLWKKMCVEKIIFPFNSNDNKYNHNVLVNFFNKTKGRVRICELDYEQYQKIKEDLQGYSPTTGFAAIHTILNSPCKEVYITGVTFFKTPHNPGYRQGDLSHWIDHFKKYNNHSPDSEFSYFLKKKLEWGGKLKVDSTLSKIIS</sequence>